<keyword evidence="8 11" id="KW-1133">Transmembrane helix</keyword>
<dbReference type="Pfam" id="PF05108">
    <property type="entry name" value="T7SS_ESX1_EccB"/>
    <property type="match status" value="1"/>
</dbReference>
<evidence type="ECO:0000256" key="7">
    <source>
        <dbReference type="ARBA" id="ARBA00022840"/>
    </source>
</evidence>
<comment type="caution">
    <text evidence="12">The sequence shown here is derived from an EMBL/GenBank/DDBJ whole genome shotgun (WGS) entry which is preliminary data.</text>
</comment>
<evidence type="ECO:0000256" key="11">
    <source>
        <dbReference type="SAM" id="Phobius"/>
    </source>
</evidence>
<dbReference type="InterPro" id="IPR044857">
    <property type="entry name" value="T7SS_EccB_R1"/>
</dbReference>
<accession>A0A1A3P7G4</accession>
<keyword evidence="3" id="KW-1003">Cell membrane</keyword>
<dbReference type="GO" id="GO:0005886">
    <property type="term" value="C:plasma membrane"/>
    <property type="evidence" value="ECO:0007669"/>
    <property type="project" value="UniProtKB-SubCell"/>
</dbReference>
<evidence type="ECO:0000256" key="5">
    <source>
        <dbReference type="ARBA" id="ARBA00022741"/>
    </source>
</evidence>
<organism evidence="12 13">
    <name type="scientific">Mycobacterium asiaticum</name>
    <dbReference type="NCBI Taxonomy" id="1790"/>
    <lineage>
        <taxon>Bacteria</taxon>
        <taxon>Bacillati</taxon>
        <taxon>Actinomycetota</taxon>
        <taxon>Actinomycetes</taxon>
        <taxon>Mycobacteriales</taxon>
        <taxon>Mycobacteriaceae</taxon>
        <taxon>Mycobacterium</taxon>
    </lineage>
</organism>
<feature type="transmembrane region" description="Helical" evidence="11">
    <location>
        <begin position="40"/>
        <end position="61"/>
    </location>
</feature>
<comment type="subcellular location">
    <subcellularLocation>
        <location evidence="1">Cell membrane</location>
        <topology evidence="1">Single-pass membrane protein</topology>
    </subcellularLocation>
</comment>
<reference evidence="12 13" key="1">
    <citation type="submission" date="2016-06" db="EMBL/GenBank/DDBJ databases">
        <authorList>
            <person name="Kjaerup R.B."/>
            <person name="Dalgaard T.S."/>
            <person name="Juul-Madsen H.R."/>
        </authorList>
    </citation>
    <scope>NUCLEOTIDE SEQUENCE [LARGE SCALE GENOMIC DNA]</scope>
    <source>
        <strain evidence="12 13">1165133.8</strain>
    </source>
</reference>
<dbReference type="Gene3D" id="3.30.2390.20">
    <property type="entry name" value="Type VII secretion system EccB, repeat 1 domain"/>
    <property type="match status" value="1"/>
</dbReference>
<protein>
    <submittedName>
        <fullName evidence="12">Type VII secretion protein EccB</fullName>
    </submittedName>
</protein>
<evidence type="ECO:0000313" key="12">
    <source>
        <dbReference type="EMBL" id="OBK28527.1"/>
    </source>
</evidence>
<evidence type="ECO:0000256" key="4">
    <source>
        <dbReference type="ARBA" id="ARBA00022692"/>
    </source>
</evidence>
<dbReference type="PANTHER" id="PTHR40765">
    <property type="entry name" value="ESX-2 SECRETION SYSTEM ATPASE ECCB2"/>
    <property type="match status" value="1"/>
</dbReference>
<keyword evidence="6" id="KW-0378">Hydrolase</keyword>
<dbReference type="AlphaFoldDB" id="A0A1A3P7G4"/>
<dbReference type="GO" id="GO:0016787">
    <property type="term" value="F:hydrolase activity"/>
    <property type="evidence" value="ECO:0007669"/>
    <property type="project" value="UniProtKB-KW"/>
</dbReference>
<evidence type="ECO:0000256" key="3">
    <source>
        <dbReference type="ARBA" id="ARBA00022475"/>
    </source>
</evidence>
<dbReference type="OrthoDB" id="3847604at2"/>
<dbReference type="Proteomes" id="UP000093928">
    <property type="component" value="Unassembled WGS sequence"/>
</dbReference>
<evidence type="ECO:0000256" key="8">
    <source>
        <dbReference type="ARBA" id="ARBA00022989"/>
    </source>
</evidence>
<evidence type="ECO:0000256" key="2">
    <source>
        <dbReference type="ARBA" id="ARBA00008149"/>
    </source>
</evidence>
<sequence length="454" mass="47251">MTLPATTWLHISGHRYLMRRFERALLGGELRSCAGPRRGALAIGGALTLIALLGCAFIGLLRPQAGLGDARIVMGQETGALYVRVGDTWHPVLNLASARLIAATEANPRQVRESELVHTKHGALLGIPGAPQLLGAPLPVHEVVWTICDSDKTTVLIGPVADLSLRAVGGDRTLLVAPDSGSPTYLLYNGQRALVDLSDMAVVRALRLSGQTPRIVSQALLNAVPEAPPITVPRIRGAGSPAGTWLPGFTVGNVLRITRATDDEYYVVLGTGVQRIGTVAADLLGFGGKPGAATVISVAPDVLRSVPVVDALAMAGLPERLQVDVADGTLCVTWTPGRSGKPEIALLTGDGPTSATALAQGDGRGPAVDAFGIEMGRSAYVAARNLTGEQGRTSTRYLITDSGVRFAIRDDDAAHDLGLSSTPAPAPWPLLAALPNGPELSREKASVARDTLGP</sequence>
<keyword evidence="5" id="KW-0547">Nucleotide-binding</keyword>
<evidence type="ECO:0000256" key="6">
    <source>
        <dbReference type="ARBA" id="ARBA00022801"/>
    </source>
</evidence>
<name>A0A1A3P7G4_MYCAS</name>
<keyword evidence="9 11" id="KW-0472">Membrane</keyword>
<keyword evidence="4 11" id="KW-0812">Transmembrane</keyword>
<proteinExistence type="inferred from homology"/>
<evidence type="ECO:0000313" key="13">
    <source>
        <dbReference type="Proteomes" id="UP000093928"/>
    </source>
</evidence>
<keyword evidence="7" id="KW-0067">ATP-binding</keyword>
<dbReference type="InterPro" id="IPR007795">
    <property type="entry name" value="T7SS_EccB"/>
</dbReference>
<dbReference type="NCBIfam" id="TIGR03919">
    <property type="entry name" value="T7SS_EccB"/>
    <property type="match status" value="1"/>
</dbReference>
<dbReference type="GO" id="GO:0005576">
    <property type="term" value="C:extracellular region"/>
    <property type="evidence" value="ECO:0007669"/>
    <property type="project" value="TreeGrafter"/>
</dbReference>
<comment type="similarity">
    <text evidence="2">Belongs to the EccB family.</text>
</comment>
<dbReference type="PANTHER" id="PTHR40765:SF2">
    <property type="entry name" value="ESX-2 SECRETION SYSTEM ATPASE ECCB2"/>
    <property type="match status" value="1"/>
</dbReference>
<dbReference type="GO" id="GO:0005524">
    <property type="term" value="F:ATP binding"/>
    <property type="evidence" value="ECO:0007669"/>
    <property type="project" value="UniProtKB-KW"/>
</dbReference>
<dbReference type="Gene3D" id="2.40.50.910">
    <property type="entry name" value="Type VII secretion system EccB, repeat 3 domain"/>
    <property type="match status" value="1"/>
</dbReference>
<evidence type="ECO:0000256" key="10">
    <source>
        <dbReference type="SAM" id="MobiDB-lite"/>
    </source>
</evidence>
<evidence type="ECO:0000256" key="1">
    <source>
        <dbReference type="ARBA" id="ARBA00004162"/>
    </source>
</evidence>
<dbReference type="EMBL" id="LZLS01000075">
    <property type="protein sequence ID" value="OBK28527.1"/>
    <property type="molecule type" value="Genomic_DNA"/>
</dbReference>
<gene>
    <name evidence="12" type="ORF">A5634_20350</name>
</gene>
<evidence type="ECO:0000256" key="9">
    <source>
        <dbReference type="ARBA" id="ARBA00023136"/>
    </source>
</evidence>
<feature type="region of interest" description="Disordered" evidence="10">
    <location>
        <begin position="434"/>
        <end position="454"/>
    </location>
</feature>
<dbReference type="RefSeq" id="WP_065143518.1">
    <property type="nucleotide sequence ID" value="NZ_LZLS01000075.1"/>
</dbReference>
<dbReference type="InterPro" id="IPR042485">
    <property type="entry name" value="T7SS_EccB_R3"/>
</dbReference>